<sequence length="349" mass="36529">MVKVTVCGAAGGIGQPLSLLLKLNPQVSHLSLFDIVNAHGVAADLSHICTPAVVTGHQPANKEDSSAITEALAGTDVVIIPAGVPRKPGMTRADLFNINASIVRDLVANVGKTAPNAAILIISNPVNATVAIAAEVLKKLGVFNPRKLFGVTTLDSVRAETFLGELTGQSPSAIRGHLSVIGGHSGDTIVPLINVDSTISSAVSQWSPSQYQAYVKRVQFGGDEVVKAKNGAGSATLSMAYAGYRFAETVLNSLSDPSKPVADSTPVPDSSYVYLPGLPGGEEFSKKYVNGVTFFSVPVLLQNGEILSFINPFEKYKITSEEANLTEVALDGLQKSIDQGTTFVQGSRL</sequence>
<name>A0ACC2UW02_9TREE</name>
<reference evidence="1" key="1">
    <citation type="submission" date="2023-04" db="EMBL/GenBank/DDBJ databases">
        <title>Draft Genome sequencing of Naganishia species isolated from polar environments using Oxford Nanopore Technology.</title>
        <authorList>
            <person name="Leo P."/>
            <person name="Venkateswaran K."/>
        </authorList>
    </citation>
    <scope>NUCLEOTIDE SEQUENCE</scope>
    <source>
        <strain evidence="1">MNA-CCFEE 5261</strain>
    </source>
</reference>
<evidence type="ECO:0000313" key="1">
    <source>
        <dbReference type="EMBL" id="KAJ9090855.1"/>
    </source>
</evidence>
<proteinExistence type="predicted"/>
<protein>
    <submittedName>
        <fullName evidence="1">Uncharacterized protein</fullName>
    </submittedName>
</protein>
<evidence type="ECO:0000313" key="2">
    <source>
        <dbReference type="Proteomes" id="UP001241377"/>
    </source>
</evidence>
<accession>A0ACC2UW02</accession>
<comment type="caution">
    <text evidence="1">The sequence shown here is derived from an EMBL/GenBank/DDBJ whole genome shotgun (WGS) entry which is preliminary data.</text>
</comment>
<gene>
    <name evidence="1" type="ORF">QFC19_009365</name>
</gene>
<dbReference type="EMBL" id="JASBWR010000160">
    <property type="protein sequence ID" value="KAJ9090855.1"/>
    <property type="molecule type" value="Genomic_DNA"/>
</dbReference>
<organism evidence="1 2">
    <name type="scientific">Naganishia cerealis</name>
    <dbReference type="NCBI Taxonomy" id="610337"/>
    <lineage>
        <taxon>Eukaryota</taxon>
        <taxon>Fungi</taxon>
        <taxon>Dikarya</taxon>
        <taxon>Basidiomycota</taxon>
        <taxon>Agaricomycotina</taxon>
        <taxon>Tremellomycetes</taxon>
        <taxon>Filobasidiales</taxon>
        <taxon>Filobasidiaceae</taxon>
        <taxon>Naganishia</taxon>
    </lineage>
</organism>
<dbReference type="Proteomes" id="UP001241377">
    <property type="component" value="Unassembled WGS sequence"/>
</dbReference>
<keyword evidence="2" id="KW-1185">Reference proteome</keyword>